<accession>A0A7X1KME0</accession>
<dbReference type="InterPro" id="IPR005624">
    <property type="entry name" value="PduO/GlcC-like"/>
</dbReference>
<dbReference type="Gene3D" id="3.30.450.150">
    <property type="entry name" value="Haem-degrading domain"/>
    <property type="match status" value="1"/>
</dbReference>
<dbReference type="Proteomes" id="UP000566813">
    <property type="component" value="Unassembled WGS sequence"/>
</dbReference>
<evidence type="ECO:0000256" key="1">
    <source>
        <dbReference type="SAM" id="MobiDB-lite"/>
    </source>
</evidence>
<evidence type="ECO:0000256" key="2">
    <source>
        <dbReference type="SAM" id="SignalP"/>
    </source>
</evidence>
<sequence>MRVINGAGAAALAAMASAALAQTPPPPMAPATVTPRDPLSIPGDNLPPPLANVVAPPPPPAAANAPRPAPPPQAPGPQMDVALAAIQAAIAKCAADGLKVGVAVTNQQGVIVAALRMDGASPNTVFNGLRKSLVALEFGVPSSEVQTRLRAGDFATLARIKPNMFAFAGAVPLVSKGQVIGAIGASGAMSRQDEACAAAGAAAVASRI</sequence>
<protein>
    <submittedName>
        <fullName evidence="3">Heme-binding protein</fullName>
    </submittedName>
</protein>
<dbReference type="PANTHER" id="PTHR34309">
    <property type="entry name" value="SLR1406 PROTEIN"/>
    <property type="match status" value="1"/>
</dbReference>
<gene>
    <name evidence="3" type="ORF">H7F51_13430</name>
</gene>
<dbReference type="AlphaFoldDB" id="A0A7X1KME0"/>
<dbReference type="InterPro" id="IPR038084">
    <property type="entry name" value="PduO/GlcC-like_sf"/>
</dbReference>
<reference evidence="3 4" key="1">
    <citation type="submission" date="2020-08" db="EMBL/GenBank/DDBJ databases">
        <title>The genome sequence of type strain Novosphingobium flavum NBRC 111647.</title>
        <authorList>
            <person name="Liu Y."/>
        </authorList>
    </citation>
    <scope>NUCLEOTIDE SEQUENCE [LARGE SCALE GENOMIC DNA]</scope>
    <source>
        <strain evidence="3 4">NBRC 111647</strain>
    </source>
</reference>
<feature type="signal peptide" evidence="2">
    <location>
        <begin position="1"/>
        <end position="21"/>
    </location>
</feature>
<evidence type="ECO:0000313" key="4">
    <source>
        <dbReference type="Proteomes" id="UP000566813"/>
    </source>
</evidence>
<keyword evidence="2" id="KW-0732">Signal</keyword>
<dbReference type="RefSeq" id="WP_185664826.1">
    <property type="nucleotide sequence ID" value="NZ_JACLAW010000010.1"/>
</dbReference>
<evidence type="ECO:0000313" key="3">
    <source>
        <dbReference type="EMBL" id="MBC2666524.1"/>
    </source>
</evidence>
<dbReference type="Pfam" id="PF03928">
    <property type="entry name" value="HbpS-like"/>
    <property type="match status" value="1"/>
</dbReference>
<comment type="caution">
    <text evidence="3">The sequence shown here is derived from an EMBL/GenBank/DDBJ whole genome shotgun (WGS) entry which is preliminary data.</text>
</comment>
<dbReference type="InterPro" id="IPR052517">
    <property type="entry name" value="GlcG_carb_metab_protein"/>
</dbReference>
<dbReference type="PANTHER" id="PTHR34309:SF10">
    <property type="entry name" value="SLR1406 PROTEIN"/>
    <property type="match status" value="1"/>
</dbReference>
<name>A0A7X1KME0_9SPHN</name>
<feature type="compositionally biased region" description="Pro residues" evidence="1">
    <location>
        <begin position="45"/>
        <end position="75"/>
    </location>
</feature>
<feature type="chain" id="PRO_5031419131" evidence="2">
    <location>
        <begin position="22"/>
        <end position="208"/>
    </location>
</feature>
<proteinExistence type="predicted"/>
<organism evidence="3 4">
    <name type="scientific">Novosphingobium flavum</name>
    <dbReference type="NCBI Taxonomy" id="1778672"/>
    <lineage>
        <taxon>Bacteria</taxon>
        <taxon>Pseudomonadati</taxon>
        <taxon>Pseudomonadota</taxon>
        <taxon>Alphaproteobacteria</taxon>
        <taxon>Sphingomonadales</taxon>
        <taxon>Sphingomonadaceae</taxon>
        <taxon>Novosphingobium</taxon>
    </lineage>
</organism>
<keyword evidence="4" id="KW-1185">Reference proteome</keyword>
<feature type="region of interest" description="Disordered" evidence="1">
    <location>
        <begin position="22"/>
        <end position="78"/>
    </location>
</feature>
<dbReference type="EMBL" id="JACLAW010000010">
    <property type="protein sequence ID" value="MBC2666524.1"/>
    <property type="molecule type" value="Genomic_DNA"/>
</dbReference>
<dbReference type="SUPFAM" id="SSF143744">
    <property type="entry name" value="GlcG-like"/>
    <property type="match status" value="1"/>
</dbReference>